<feature type="compositionally biased region" description="Basic and acidic residues" evidence="1">
    <location>
        <begin position="37"/>
        <end position="46"/>
    </location>
</feature>
<feature type="compositionally biased region" description="Acidic residues" evidence="1">
    <location>
        <begin position="47"/>
        <end position="65"/>
    </location>
</feature>
<feature type="region of interest" description="Disordered" evidence="1">
    <location>
        <begin position="204"/>
        <end position="250"/>
    </location>
</feature>
<feature type="compositionally biased region" description="Basic and acidic residues" evidence="1">
    <location>
        <begin position="318"/>
        <end position="329"/>
    </location>
</feature>
<comment type="caution">
    <text evidence="2">The sequence shown here is derived from an EMBL/GenBank/DDBJ whole genome shotgun (WGS) entry which is preliminary data.</text>
</comment>
<feature type="region of interest" description="Disordered" evidence="1">
    <location>
        <begin position="308"/>
        <end position="372"/>
    </location>
</feature>
<protein>
    <submittedName>
        <fullName evidence="2">Uncharacterized protein</fullName>
    </submittedName>
</protein>
<evidence type="ECO:0000256" key="1">
    <source>
        <dbReference type="SAM" id="MobiDB-lite"/>
    </source>
</evidence>
<feature type="compositionally biased region" description="Basic and acidic residues" evidence="1">
    <location>
        <begin position="87"/>
        <end position="98"/>
    </location>
</feature>
<dbReference type="EMBL" id="JACMSC010000011">
    <property type="protein sequence ID" value="KAG6498827.1"/>
    <property type="molecule type" value="Genomic_DNA"/>
</dbReference>
<feature type="compositionally biased region" description="Basic and acidic residues" evidence="1">
    <location>
        <begin position="204"/>
        <end position="221"/>
    </location>
</feature>
<keyword evidence="3" id="KW-1185">Reference proteome</keyword>
<name>A0A8J5GET4_ZINOF</name>
<sequence length="563" mass="61547">MDVFVGDEFAPEPVPFPDQDDLFDGDVLGFGEEEVDEGGHDDHPAGEEVEETELQVAQSEEEDLRDYEGEEHVDRHQGPASEPVDGGDGHAGGEHVDDAGDDCGSQGGFAAEADGLEEHRSVEHDDVDASELLEEGDEDGHGELGSVLALQYVGPGAFDGLRLFAGGDQVLVLLLHVVSAADLLEHLPGLLAVAALDERVGRVRQDERPDAHDDGRDRCEPEADAPPPPAFDRRGPVVDEVGAEDSDGDHELEADVERAAEVGRRHLREVDRNRLRAGRPAGNVSIKRLWMNVTEGEKKKQRPRLICEPDSDAEENAAENKHENIHRGTVECGAGQKRYPSDEHGPLPPADPRHRRRHERRDERRDVERRGEESQQLAVELAVLAGARVGLLLSVDGGEEFLEERVHGAENETAGGSHDACQEDEAGHLASVLLVARADNCSSCHFALPSLIDFFSIFIVERKGSDRARRASVLGLQDEQELIYRRSAQECFLNLRSNGGLPSLEDEGQYMLGRPHYSAITANILISFWIVPIQTAMVFGQQLKEVLDKQAEMGIAVAEIPPG</sequence>
<feature type="region of interest" description="Disordered" evidence="1">
    <location>
        <begin position="1"/>
        <end position="109"/>
    </location>
</feature>
<accession>A0A8J5GET4</accession>
<evidence type="ECO:0000313" key="2">
    <source>
        <dbReference type="EMBL" id="KAG6498827.1"/>
    </source>
</evidence>
<dbReference type="Proteomes" id="UP000734854">
    <property type="component" value="Unassembled WGS sequence"/>
</dbReference>
<organism evidence="2 3">
    <name type="scientific">Zingiber officinale</name>
    <name type="common">Ginger</name>
    <name type="synonym">Amomum zingiber</name>
    <dbReference type="NCBI Taxonomy" id="94328"/>
    <lineage>
        <taxon>Eukaryota</taxon>
        <taxon>Viridiplantae</taxon>
        <taxon>Streptophyta</taxon>
        <taxon>Embryophyta</taxon>
        <taxon>Tracheophyta</taxon>
        <taxon>Spermatophyta</taxon>
        <taxon>Magnoliopsida</taxon>
        <taxon>Liliopsida</taxon>
        <taxon>Zingiberales</taxon>
        <taxon>Zingiberaceae</taxon>
        <taxon>Zingiber</taxon>
    </lineage>
</organism>
<dbReference type="AlphaFoldDB" id="A0A8J5GET4"/>
<evidence type="ECO:0000313" key="3">
    <source>
        <dbReference type="Proteomes" id="UP000734854"/>
    </source>
</evidence>
<gene>
    <name evidence="2" type="ORF">ZIOFF_038576</name>
</gene>
<proteinExistence type="predicted"/>
<feature type="compositionally biased region" description="Basic and acidic residues" evidence="1">
    <location>
        <begin position="360"/>
        <end position="372"/>
    </location>
</feature>
<feature type="compositionally biased region" description="Basic and acidic residues" evidence="1">
    <location>
        <begin position="66"/>
        <end position="77"/>
    </location>
</feature>
<reference evidence="2 3" key="1">
    <citation type="submission" date="2020-08" db="EMBL/GenBank/DDBJ databases">
        <title>Plant Genome Project.</title>
        <authorList>
            <person name="Zhang R.-G."/>
        </authorList>
    </citation>
    <scope>NUCLEOTIDE SEQUENCE [LARGE SCALE GENOMIC DNA]</scope>
    <source>
        <tissue evidence="2">Rhizome</tissue>
    </source>
</reference>